<protein>
    <submittedName>
        <fullName evidence="1">Basic leucine zipper 34-like</fullName>
    </submittedName>
</protein>
<accession>A0ACC1YQ22</accession>
<keyword evidence="2" id="KW-1185">Reference proteome</keyword>
<dbReference type="EMBL" id="CM051395">
    <property type="protein sequence ID" value="KAJ4725532.1"/>
    <property type="molecule type" value="Genomic_DNA"/>
</dbReference>
<evidence type="ECO:0000313" key="2">
    <source>
        <dbReference type="Proteomes" id="UP001164539"/>
    </source>
</evidence>
<dbReference type="Proteomes" id="UP001164539">
    <property type="component" value="Chromosome 2"/>
</dbReference>
<proteinExistence type="predicted"/>
<reference evidence="1 2" key="1">
    <citation type="journal article" date="2023" name="Science">
        <title>Complex scaffold remodeling in plant triterpene biosynthesis.</title>
        <authorList>
            <person name="De La Pena R."/>
            <person name="Hodgson H."/>
            <person name="Liu J.C."/>
            <person name="Stephenson M.J."/>
            <person name="Martin A.C."/>
            <person name="Owen C."/>
            <person name="Harkess A."/>
            <person name="Leebens-Mack J."/>
            <person name="Jimenez L.E."/>
            <person name="Osbourn A."/>
            <person name="Sattely E.S."/>
        </authorList>
    </citation>
    <scope>NUCLEOTIDE SEQUENCE [LARGE SCALE GENOMIC DNA]</scope>
    <source>
        <strain evidence="2">cv. JPN11</strain>
        <tissue evidence="1">Leaf</tissue>
    </source>
</reference>
<gene>
    <name evidence="1" type="ORF">OWV82_004391</name>
</gene>
<evidence type="ECO:0000313" key="1">
    <source>
        <dbReference type="EMBL" id="KAJ4725532.1"/>
    </source>
</evidence>
<organism evidence="1 2">
    <name type="scientific">Melia azedarach</name>
    <name type="common">Chinaberry tree</name>
    <dbReference type="NCBI Taxonomy" id="155640"/>
    <lineage>
        <taxon>Eukaryota</taxon>
        <taxon>Viridiplantae</taxon>
        <taxon>Streptophyta</taxon>
        <taxon>Embryophyta</taxon>
        <taxon>Tracheophyta</taxon>
        <taxon>Spermatophyta</taxon>
        <taxon>Magnoliopsida</taxon>
        <taxon>eudicotyledons</taxon>
        <taxon>Gunneridae</taxon>
        <taxon>Pentapetalae</taxon>
        <taxon>rosids</taxon>
        <taxon>malvids</taxon>
        <taxon>Sapindales</taxon>
        <taxon>Meliaceae</taxon>
        <taxon>Melia</taxon>
    </lineage>
</organism>
<name>A0ACC1YQ22_MELAZ</name>
<comment type="caution">
    <text evidence="1">The sequence shown here is derived from an EMBL/GenBank/DDBJ whole genome shotgun (WGS) entry which is preliminary data.</text>
</comment>
<sequence length="337" mass="38283">MEGMNREKINYGLPPSCPKRQTDSVPSAHSAFQVWKKPYLMNYEGIKPYCPPSEPKTFSFPLANDANKTTQTPSPPSDKNMMISGGDNSVKVTEIMSNRVSAQKSRMKKLQYVTDMEKQAKALEAQIAVLHPQVILHRNQQELLEREKESLNQRLIIFTNDTRRTDAEIEENKAEVTRLWQLHLAQQQKMQGQIMLPVWEPGLDEMIMNSGLFRNGLQQMVYENPNQGQYLENTEEMLRQKQLQMKQAAAQNVDDQAEADRVDPFNMNQEQQNPTHEMLIMPGWETGVGQMPNPSFNTQSGPPPNANMIINSNMGGIEQILSLNINNVSQDPRSGSI</sequence>